<protein>
    <recommendedName>
        <fullName evidence="1">non-specific serine/threonine protein kinase</fullName>
        <ecNumber evidence="1">2.7.11.1</ecNumber>
    </recommendedName>
</protein>
<gene>
    <name evidence="8" type="ORF">TRFO_24531</name>
</gene>
<evidence type="ECO:0000256" key="4">
    <source>
        <dbReference type="PROSITE-ProRule" id="PRU10141"/>
    </source>
</evidence>
<feature type="domain" description="Protein kinase" evidence="7">
    <location>
        <begin position="19"/>
        <end position="276"/>
    </location>
</feature>
<dbReference type="InterPro" id="IPR011009">
    <property type="entry name" value="Kinase-like_dom_sf"/>
</dbReference>
<dbReference type="PROSITE" id="PS00108">
    <property type="entry name" value="PROTEIN_KINASE_ST"/>
    <property type="match status" value="1"/>
</dbReference>
<accession>A0A1J4K8Y4</accession>
<evidence type="ECO:0000256" key="2">
    <source>
        <dbReference type="ARBA" id="ARBA00022741"/>
    </source>
</evidence>
<feature type="compositionally biased region" description="Basic residues" evidence="6">
    <location>
        <begin position="345"/>
        <end position="362"/>
    </location>
</feature>
<dbReference type="GO" id="GO:0004674">
    <property type="term" value="F:protein serine/threonine kinase activity"/>
    <property type="evidence" value="ECO:0007669"/>
    <property type="project" value="UniProtKB-KW"/>
</dbReference>
<dbReference type="Gene3D" id="1.10.510.10">
    <property type="entry name" value="Transferase(Phosphotransferase) domain 1"/>
    <property type="match status" value="1"/>
</dbReference>
<evidence type="ECO:0000256" key="6">
    <source>
        <dbReference type="SAM" id="MobiDB-lite"/>
    </source>
</evidence>
<proteinExistence type="inferred from homology"/>
<dbReference type="PANTHER" id="PTHR11909">
    <property type="entry name" value="CASEIN KINASE-RELATED"/>
    <property type="match status" value="1"/>
</dbReference>
<reference evidence="8" key="1">
    <citation type="submission" date="2016-10" db="EMBL/GenBank/DDBJ databases">
        <authorList>
            <person name="Benchimol M."/>
            <person name="Almeida L.G."/>
            <person name="Vasconcelos A.T."/>
            <person name="Perreira-Neves A."/>
            <person name="Rosa I.A."/>
            <person name="Tasca T."/>
            <person name="Bogo M.R."/>
            <person name="de Souza W."/>
        </authorList>
    </citation>
    <scope>NUCLEOTIDE SEQUENCE [LARGE SCALE GENOMIC DNA]</scope>
    <source>
        <strain evidence="8">K</strain>
    </source>
</reference>
<dbReference type="PROSITE" id="PS00107">
    <property type="entry name" value="PROTEIN_KINASE_ATP"/>
    <property type="match status" value="1"/>
</dbReference>
<keyword evidence="8" id="KW-0418">Kinase</keyword>
<keyword evidence="9" id="KW-1185">Reference proteome</keyword>
<dbReference type="InterPro" id="IPR000719">
    <property type="entry name" value="Prot_kinase_dom"/>
</dbReference>
<keyword evidence="8" id="KW-0808">Transferase</keyword>
<dbReference type="PROSITE" id="PS50011">
    <property type="entry name" value="PROTEIN_KINASE_DOM"/>
    <property type="match status" value="1"/>
</dbReference>
<dbReference type="SUPFAM" id="SSF56112">
    <property type="entry name" value="Protein kinase-like (PK-like)"/>
    <property type="match status" value="1"/>
</dbReference>
<dbReference type="InterPro" id="IPR008271">
    <property type="entry name" value="Ser/Thr_kinase_AS"/>
</dbReference>
<evidence type="ECO:0000313" key="8">
    <source>
        <dbReference type="EMBL" id="OHT07344.1"/>
    </source>
</evidence>
<dbReference type="EC" id="2.7.11.1" evidence="1"/>
<dbReference type="GO" id="GO:0005524">
    <property type="term" value="F:ATP binding"/>
    <property type="evidence" value="ECO:0007669"/>
    <property type="project" value="UniProtKB-UniRule"/>
</dbReference>
<dbReference type="OrthoDB" id="5979581at2759"/>
<evidence type="ECO:0000259" key="7">
    <source>
        <dbReference type="PROSITE" id="PS50011"/>
    </source>
</evidence>
<dbReference type="InterPro" id="IPR017441">
    <property type="entry name" value="Protein_kinase_ATP_BS"/>
</dbReference>
<name>A0A1J4K8Y4_9EUKA</name>
<dbReference type="InterPro" id="IPR050235">
    <property type="entry name" value="CK1_Ser-Thr_kinase"/>
</dbReference>
<dbReference type="AlphaFoldDB" id="A0A1J4K8Y4"/>
<dbReference type="SMART" id="SM00220">
    <property type="entry name" value="S_TKc"/>
    <property type="match status" value="1"/>
</dbReference>
<evidence type="ECO:0000256" key="5">
    <source>
        <dbReference type="RuleBase" id="RU000304"/>
    </source>
</evidence>
<keyword evidence="2 4" id="KW-0547">Nucleotide-binding</keyword>
<organism evidence="8 9">
    <name type="scientific">Tritrichomonas foetus</name>
    <dbReference type="NCBI Taxonomy" id="1144522"/>
    <lineage>
        <taxon>Eukaryota</taxon>
        <taxon>Metamonada</taxon>
        <taxon>Parabasalia</taxon>
        <taxon>Tritrichomonadida</taxon>
        <taxon>Tritrichomonadidae</taxon>
        <taxon>Tritrichomonas</taxon>
    </lineage>
</organism>
<comment type="caution">
    <text evidence="8">The sequence shown here is derived from an EMBL/GenBank/DDBJ whole genome shotgun (WGS) entry which is preliminary data.</text>
</comment>
<feature type="binding site" evidence="4">
    <location>
        <position position="55"/>
    </location>
    <ligand>
        <name>ATP</name>
        <dbReference type="ChEBI" id="CHEBI:30616"/>
    </ligand>
</feature>
<sequence length="362" mass="41804">MSSRRSRKTFNPGKTIARYSIMRLVGQGGYGDIYECIDLDNHQFYAMKVENLACKKQGLKRELDVIRHLHSKFFPQFICYGETSKYRYLVMELCGPSFSGLRRILPNHQFSISTVLRVGIEMLKCIEKMHSLGYLHRDIKPSNFLLRASRRHPLALIDYGLSRPYIDPKTHLMIKPRSKPGFVGTTKYASLNAHTGEELGCVDDLYSWFFSLLEMWAGRLPWSVSADKDEVFNAKMRTDIPLFIKDMPSQMTNVYRLIRRMKREDTPNYPLLYSFLLDAMRECGAKWDDPYEWESIDTTELSPVSLIPPAGDKPVIPDNLPPPVMPRLDLNALVEDLPSTTRSTSSRRNHGVTSSRRRHNYV</sequence>
<dbReference type="RefSeq" id="XP_068360480.1">
    <property type="nucleotide sequence ID" value="XM_068503798.1"/>
</dbReference>
<dbReference type="EMBL" id="MLAK01000700">
    <property type="protein sequence ID" value="OHT07344.1"/>
    <property type="molecule type" value="Genomic_DNA"/>
</dbReference>
<evidence type="ECO:0000256" key="3">
    <source>
        <dbReference type="ARBA" id="ARBA00022840"/>
    </source>
</evidence>
<feature type="region of interest" description="Disordered" evidence="6">
    <location>
        <begin position="337"/>
        <end position="362"/>
    </location>
</feature>
<comment type="similarity">
    <text evidence="5">Belongs to the protein kinase superfamily.</text>
</comment>
<evidence type="ECO:0000256" key="1">
    <source>
        <dbReference type="ARBA" id="ARBA00012513"/>
    </source>
</evidence>
<dbReference type="Proteomes" id="UP000179807">
    <property type="component" value="Unassembled WGS sequence"/>
</dbReference>
<keyword evidence="5" id="KW-0723">Serine/threonine-protein kinase</keyword>
<keyword evidence="3 4" id="KW-0067">ATP-binding</keyword>
<dbReference type="VEuPathDB" id="TrichDB:TRFO_24531"/>
<dbReference type="GeneID" id="94838502"/>
<dbReference type="Pfam" id="PF00069">
    <property type="entry name" value="Pkinase"/>
    <property type="match status" value="1"/>
</dbReference>
<evidence type="ECO:0000313" key="9">
    <source>
        <dbReference type="Proteomes" id="UP000179807"/>
    </source>
</evidence>